<dbReference type="InterPro" id="IPR015943">
    <property type="entry name" value="WD40/YVTN_repeat-like_dom_sf"/>
</dbReference>
<feature type="domain" description="NACHT" evidence="8">
    <location>
        <begin position="62"/>
        <end position="241"/>
    </location>
</feature>
<feature type="non-terminal residue" evidence="9">
    <location>
        <position position="1"/>
    </location>
</feature>
<keyword evidence="3" id="KW-0677">Repeat</keyword>
<keyword evidence="10" id="KW-1185">Reference proteome</keyword>
<accession>A0A1Q5UJN6</accession>
<feature type="repeat" description="WD" evidence="7">
    <location>
        <begin position="1025"/>
        <end position="1066"/>
    </location>
</feature>
<dbReference type="Pfam" id="PF00400">
    <property type="entry name" value="WD40"/>
    <property type="match status" value="8"/>
</dbReference>
<dbReference type="Proteomes" id="UP000186955">
    <property type="component" value="Unassembled WGS sequence"/>
</dbReference>
<dbReference type="PANTHER" id="PTHR22847:SF637">
    <property type="entry name" value="WD REPEAT DOMAIN 5B"/>
    <property type="match status" value="1"/>
</dbReference>
<reference evidence="9 10" key="1">
    <citation type="submission" date="2016-10" db="EMBL/GenBank/DDBJ databases">
        <title>Genome sequence of the ascomycete fungus Penicillium subrubescens.</title>
        <authorList>
            <person name="De Vries R.P."/>
            <person name="Peng M."/>
            <person name="Dilokpimol A."/>
            <person name="Hilden K."/>
            <person name="Makela M.R."/>
            <person name="Grigoriev I."/>
            <person name="Riley R."/>
            <person name="Granchi Z."/>
        </authorList>
    </citation>
    <scope>NUCLEOTIDE SEQUENCE [LARGE SCALE GENOMIC DNA]</scope>
    <source>
        <strain evidence="9 10">CBS 132785</strain>
    </source>
</reference>
<dbReference type="SUPFAM" id="SSF52540">
    <property type="entry name" value="P-loop containing nucleoside triphosphate hydrolases"/>
    <property type="match status" value="1"/>
</dbReference>
<dbReference type="InterPro" id="IPR036322">
    <property type="entry name" value="WD40_repeat_dom_sf"/>
</dbReference>
<protein>
    <recommendedName>
        <fullName evidence="5">Mitochondrial division protein 1</fullName>
    </recommendedName>
</protein>
<dbReference type="GO" id="GO:0005634">
    <property type="term" value="C:nucleus"/>
    <property type="evidence" value="ECO:0007669"/>
    <property type="project" value="TreeGrafter"/>
</dbReference>
<dbReference type="Pfam" id="PF22939">
    <property type="entry name" value="WHD_GPIID"/>
    <property type="match status" value="1"/>
</dbReference>
<feature type="repeat" description="WD" evidence="7">
    <location>
        <begin position="815"/>
        <end position="856"/>
    </location>
</feature>
<comment type="function">
    <text evidence="6">Involved in mitochondrial fission. Acts as an adapter protein required to form mitochondrial fission complexes. Formation of these complexes is required to promote constriction and fission of the mitochondrial compartment at a late step in mitochondrial division.</text>
</comment>
<evidence type="ECO:0000256" key="4">
    <source>
        <dbReference type="ARBA" id="ARBA00038415"/>
    </source>
</evidence>
<gene>
    <name evidence="9" type="ORF">PENSUB_1784</name>
</gene>
<dbReference type="GO" id="GO:0005741">
    <property type="term" value="C:mitochondrial outer membrane"/>
    <property type="evidence" value="ECO:0007669"/>
    <property type="project" value="UniProtKB-SubCell"/>
</dbReference>
<dbReference type="PROSITE" id="PS50082">
    <property type="entry name" value="WD_REPEATS_2"/>
    <property type="match status" value="12"/>
</dbReference>
<sequence length="1205" mass="135003">VLPSAQSELSSNQACLRDLRTTSPHDDKDRIERTNGGLLKDLYCWILDNQQFKHWQDNRSSRLLWIKGDPGKGKTMLLCGVIDELTRLIGYNANIAFFFCQATDVRINNTTAVLRGLIYSLVEKQPSLLFHVQSRYNQAGKALFEDINALSALSKIFKDILKDPTLQNTYFVIDALDECTTDLPFLLDLVVQESSAYSHVKWIVSSRNWPDIEERLDTATQRTLISLELNESSVSDAIRKFIRHKVQQLTEVKKYTDEIRDTVHRHLSSNSQGTFLRMIDQVRKSDDAELCKRILAVMSIVYQPITLDELTALVKLPDDLPNDYEAFLQIISICGSFLTVRENVIVFVHQSAKEFLLEKVRIEVFPRGKEAEHLQIFSRSLQIMFKTLRRNIFDIPFVGISTDEFTQPSPNPLATAKYACRYWIDHLQDGWCGKDKDHSLDDGGYVDRFLQQNYLHWLESLGILGSVPQGITAMLKLEGLLQNNENSEALLYRAQDASQFIRYYREAIENSPLQVYSSGLIFSPTKSTTRTCYQNEKPDWILNSPGVDTNWSTCLHTFEGHGLQVNSITWSKDGSRLASASLDNTVKIWDSVTGQCASTLKGHSGSVNSVCWSQDGSRLVSSSHDKTVRIWDPATGQCVSVFEGHSEQVNSAVWSRDGSLLASASWDNTVRIWDPVNGNCVFNFRGHTAPVYSIYWQNYGRNLASLSIDKEVRIWDTDTGECLFTIEGGDGEGDGYPVMSIAWLPNESRLALVSVKMRVGIWDLATGKCILTLEGHKSWIKSMAWSQDGSQLASASHDKTVRIWDPTTGQCKFTLEGHTQQVNLLAWSQDGSRLASASWDNTVKIWDPLNGKVMSTLEGHSAPISSICWPQDGRRLASSSFDKTIRIWNPDTGHLAYVFERHRDEVISIVWSQDGSRLASASFDRTVRIWDPATGQCILTIRGHSGPVYSIAWSQDGRLLASGSDDKTVGIWNPVTGQSMSTLEGHRQQINSVAWSKDGSRLVSTSFDNTVRIWDPIAGQCILTIERNSGWFRSLAWSQDGSRLALASSDNTVRLFDPSTGECVLILEGHNNLIYSIAWSDDGSRLVSASDDNTVKIWDSATGQCMSTVHISSVGTVQFDKLNINRLHTGIGTFSVGSTPTTHDSTSFPQKTGFGLNEDFSWMAEAAECSERSIINIRDNLRLFGVVRASSTRVGRRRSSSPPDD</sequence>
<dbReference type="Gene3D" id="3.40.50.300">
    <property type="entry name" value="P-loop containing nucleotide triphosphate hydrolases"/>
    <property type="match status" value="1"/>
</dbReference>
<evidence type="ECO:0000313" key="9">
    <source>
        <dbReference type="EMBL" id="OKP12691.1"/>
    </source>
</evidence>
<dbReference type="PROSITE" id="PS50837">
    <property type="entry name" value="NACHT"/>
    <property type="match status" value="1"/>
</dbReference>
<feature type="repeat" description="WD" evidence="7">
    <location>
        <begin position="983"/>
        <end position="1024"/>
    </location>
</feature>
<dbReference type="PRINTS" id="PR00320">
    <property type="entry name" value="GPROTEINBRPT"/>
</dbReference>
<evidence type="ECO:0000256" key="7">
    <source>
        <dbReference type="PROSITE-ProRule" id="PRU00221"/>
    </source>
</evidence>
<feature type="repeat" description="WD" evidence="7">
    <location>
        <begin position="773"/>
        <end position="814"/>
    </location>
</feature>
<dbReference type="EMBL" id="MNBE01000183">
    <property type="protein sequence ID" value="OKP12691.1"/>
    <property type="molecule type" value="Genomic_DNA"/>
</dbReference>
<feature type="repeat" description="WD" evidence="7">
    <location>
        <begin position="899"/>
        <end position="940"/>
    </location>
</feature>
<evidence type="ECO:0000256" key="3">
    <source>
        <dbReference type="ARBA" id="ARBA00022737"/>
    </source>
</evidence>
<keyword evidence="2 7" id="KW-0853">WD repeat</keyword>
<feature type="repeat" description="WD" evidence="7">
    <location>
        <begin position="642"/>
        <end position="683"/>
    </location>
</feature>
<feature type="repeat" description="WD" evidence="7">
    <location>
        <begin position="1067"/>
        <end position="1108"/>
    </location>
</feature>
<proteinExistence type="inferred from homology"/>
<evidence type="ECO:0000256" key="5">
    <source>
        <dbReference type="ARBA" id="ARBA00039789"/>
    </source>
</evidence>
<name>A0A1Q5UJN6_9EURO</name>
<dbReference type="InterPro" id="IPR054471">
    <property type="entry name" value="GPIID_WHD"/>
</dbReference>
<dbReference type="PROSITE" id="PS00678">
    <property type="entry name" value="WD_REPEATS_1"/>
    <property type="match status" value="1"/>
</dbReference>
<feature type="repeat" description="WD" evidence="7">
    <location>
        <begin position="558"/>
        <end position="599"/>
    </location>
</feature>
<comment type="caution">
    <text evidence="9">The sequence shown here is derived from an EMBL/GenBank/DDBJ whole genome shotgun (WGS) entry which is preliminary data.</text>
</comment>
<dbReference type="PROSITE" id="PS50294">
    <property type="entry name" value="WD_REPEATS_REGION"/>
    <property type="match status" value="11"/>
</dbReference>
<dbReference type="CDD" id="cd00200">
    <property type="entry name" value="WD40"/>
    <property type="match status" value="2"/>
</dbReference>
<dbReference type="InterPro" id="IPR027417">
    <property type="entry name" value="P-loop_NTPase"/>
</dbReference>
<evidence type="ECO:0000256" key="1">
    <source>
        <dbReference type="ARBA" id="ARBA00004570"/>
    </source>
</evidence>
<evidence type="ECO:0000313" key="10">
    <source>
        <dbReference type="Proteomes" id="UP000186955"/>
    </source>
</evidence>
<feature type="repeat" description="WD" evidence="7">
    <location>
        <begin position="941"/>
        <end position="982"/>
    </location>
</feature>
<dbReference type="STRING" id="1316194.A0A1Q5UJN6"/>
<feature type="repeat" description="WD" evidence="7">
    <location>
        <begin position="684"/>
        <end position="725"/>
    </location>
</feature>
<evidence type="ECO:0000259" key="8">
    <source>
        <dbReference type="PROSITE" id="PS50837"/>
    </source>
</evidence>
<evidence type="ECO:0000256" key="6">
    <source>
        <dbReference type="ARBA" id="ARBA00043913"/>
    </source>
</evidence>
<dbReference type="InterPro" id="IPR001680">
    <property type="entry name" value="WD40_rpt"/>
</dbReference>
<dbReference type="FunFam" id="3.40.50.300:FF:001638">
    <property type="entry name" value="NACHT and WD40 domain protein"/>
    <property type="match status" value="1"/>
</dbReference>
<dbReference type="SMART" id="SM00320">
    <property type="entry name" value="WD40"/>
    <property type="match status" value="13"/>
</dbReference>
<dbReference type="Gene3D" id="2.130.10.10">
    <property type="entry name" value="YVTN repeat-like/Quinoprotein amine dehydrogenase"/>
    <property type="match status" value="6"/>
</dbReference>
<dbReference type="AlphaFoldDB" id="A0A1Q5UJN6"/>
<dbReference type="InterPro" id="IPR020472">
    <property type="entry name" value="WD40_PAC1"/>
</dbReference>
<evidence type="ECO:0000256" key="2">
    <source>
        <dbReference type="ARBA" id="ARBA00022574"/>
    </source>
</evidence>
<dbReference type="Pfam" id="PF24883">
    <property type="entry name" value="NPHP3_N"/>
    <property type="match status" value="1"/>
</dbReference>
<comment type="subcellular location">
    <subcellularLocation>
        <location evidence="1">Mitochondrion outer membrane</location>
        <topology evidence="1">Peripheral membrane protein</topology>
        <orientation evidence="1">Cytoplasmic side</orientation>
    </subcellularLocation>
</comment>
<feature type="repeat" description="WD" evidence="7">
    <location>
        <begin position="857"/>
        <end position="898"/>
    </location>
</feature>
<comment type="similarity">
    <text evidence="4">Belongs to the WD repeat MDV1/CAF4 family.</text>
</comment>
<dbReference type="Pfam" id="PF25173">
    <property type="entry name" value="Beta-prop_WDR3_1st"/>
    <property type="match status" value="1"/>
</dbReference>
<dbReference type="InterPro" id="IPR019775">
    <property type="entry name" value="WD40_repeat_CS"/>
</dbReference>
<dbReference type="SUPFAM" id="SSF50978">
    <property type="entry name" value="WD40 repeat-like"/>
    <property type="match status" value="2"/>
</dbReference>
<dbReference type="InterPro" id="IPR056884">
    <property type="entry name" value="NPHP3-like_N"/>
</dbReference>
<dbReference type="GO" id="GO:1990234">
    <property type="term" value="C:transferase complex"/>
    <property type="evidence" value="ECO:0007669"/>
    <property type="project" value="UniProtKB-ARBA"/>
</dbReference>
<dbReference type="PANTHER" id="PTHR22847">
    <property type="entry name" value="WD40 REPEAT PROTEIN"/>
    <property type="match status" value="1"/>
</dbReference>
<dbReference type="InterPro" id="IPR007111">
    <property type="entry name" value="NACHT_NTPase"/>
</dbReference>
<feature type="repeat" description="WD" evidence="7">
    <location>
        <begin position="600"/>
        <end position="641"/>
    </location>
</feature>
<organism evidence="9 10">
    <name type="scientific">Penicillium subrubescens</name>
    <dbReference type="NCBI Taxonomy" id="1316194"/>
    <lineage>
        <taxon>Eukaryota</taxon>
        <taxon>Fungi</taxon>
        <taxon>Dikarya</taxon>
        <taxon>Ascomycota</taxon>
        <taxon>Pezizomycotina</taxon>
        <taxon>Eurotiomycetes</taxon>
        <taxon>Eurotiomycetidae</taxon>
        <taxon>Eurotiales</taxon>
        <taxon>Aspergillaceae</taxon>
        <taxon>Penicillium</taxon>
    </lineage>
</organism>